<dbReference type="AlphaFoldDB" id="A0AAE0F2C4"/>
<feature type="transmembrane region" description="Helical" evidence="2">
    <location>
        <begin position="55"/>
        <end position="77"/>
    </location>
</feature>
<reference evidence="3 4" key="1">
    <citation type="journal article" date="2015" name="Genome Biol. Evol.">
        <title>Comparative Genomics of a Bacterivorous Green Alga Reveals Evolutionary Causalities and Consequences of Phago-Mixotrophic Mode of Nutrition.</title>
        <authorList>
            <person name="Burns J.A."/>
            <person name="Paasch A."/>
            <person name="Narechania A."/>
            <person name="Kim E."/>
        </authorList>
    </citation>
    <scope>NUCLEOTIDE SEQUENCE [LARGE SCALE GENOMIC DNA]</scope>
    <source>
        <strain evidence="3 4">PLY_AMNH</strain>
    </source>
</reference>
<keyword evidence="2" id="KW-0472">Membrane</keyword>
<protein>
    <submittedName>
        <fullName evidence="3">Uncharacterized protein</fullName>
    </submittedName>
</protein>
<evidence type="ECO:0000256" key="1">
    <source>
        <dbReference type="SAM" id="MobiDB-lite"/>
    </source>
</evidence>
<dbReference type="EMBL" id="LGRX02027524">
    <property type="protein sequence ID" value="KAK3249218.1"/>
    <property type="molecule type" value="Genomic_DNA"/>
</dbReference>
<evidence type="ECO:0000256" key="2">
    <source>
        <dbReference type="SAM" id="Phobius"/>
    </source>
</evidence>
<gene>
    <name evidence="3" type="ORF">CYMTET_41345</name>
</gene>
<feature type="region of interest" description="Disordered" evidence="1">
    <location>
        <begin position="1"/>
        <end position="24"/>
    </location>
</feature>
<evidence type="ECO:0000313" key="3">
    <source>
        <dbReference type="EMBL" id="KAK3249218.1"/>
    </source>
</evidence>
<keyword evidence="4" id="KW-1185">Reference proteome</keyword>
<organism evidence="3 4">
    <name type="scientific">Cymbomonas tetramitiformis</name>
    <dbReference type="NCBI Taxonomy" id="36881"/>
    <lineage>
        <taxon>Eukaryota</taxon>
        <taxon>Viridiplantae</taxon>
        <taxon>Chlorophyta</taxon>
        <taxon>Pyramimonadophyceae</taxon>
        <taxon>Pyramimonadales</taxon>
        <taxon>Pyramimonadaceae</taxon>
        <taxon>Cymbomonas</taxon>
    </lineage>
</organism>
<sequence>MALAEAARDTKLQNSPDEDQFRNGRTCEGPHAVCESAQQPGCNEPKPAASVPGWILIWTFLSTPVIVFLLTHTALGFGHKLYSKLAQHYDIAYYMGAALLLRAPKLACLFCSQCHVAHAT</sequence>
<proteinExistence type="predicted"/>
<name>A0AAE0F2C4_9CHLO</name>
<feature type="compositionally biased region" description="Basic and acidic residues" evidence="1">
    <location>
        <begin position="1"/>
        <end position="11"/>
    </location>
</feature>
<keyword evidence="2" id="KW-0812">Transmembrane</keyword>
<keyword evidence="2" id="KW-1133">Transmembrane helix</keyword>
<comment type="caution">
    <text evidence="3">The sequence shown here is derived from an EMBL/GenBank/DDBJ whole genome shotgun (WGS) entry which is preliminary data.</text>
</comment>
<accession>A0AAE0F2C4</accession>
<dbReference type="Proteomes" id="UP001190700">
    <property type="component" value="Unassembled WGS sequence"/>
</dbReference>
<evidence type="ECO:0000313" key="4">
    <source>
        <dbReference type="Proteomes" id="UP001190700"/>
    </source>
</evidence>